<comment type="caution">
    <text evidence="2">The sequence shown here is derived from an EMBL/GenBank/DDBJ whole genome shotgun (WGS) entry which is preliminary data.</text>
</comment>
<dbReference type="Proteomes" id="UP001596380">
    <property type="component" value="Unassembled WGS sequence"/>
</dbReference>
<evidence type="ECO:0000313" key="2">
    <source>
        <dbReference type="EMBL" id="MFC6880267.1"/>
    </source>
</evidence>
<dbReference type="RefSeq" id="WP_160820750.1">
    <property type="nucleotide sequence ID" value="NZ_JBHSXE010000001.1"/>
</dbReference>
<gene>
    <name evidence="2" type="ORF">ACFQKB_10885</name>
</gene>
<organism evidence="2 3">
    <name type="scientific">Actinomadura yumaensis</name>
    <dbReference type="NCBI Taxonomy" id="111807"/>
    <lineage>
        <taxon>Bacteria</taxon>
        <taxon>Bacillati</taxon>
        <taxon>Actinomycetota</taxon>
        <taxon>Actinomycetes</taxon>
        <taxon>Streptosporangiales</taxon>
        <taxon>Thermomonosporaceae</taxon>
        <taxon>Actinomadura</taxon>
    </lineage>
</organism>
<name>A0ABW2CF81_9ACTN</name>
<evidence type="ECO:0000256" key="1">
    <source>
        <dbReference type="SAM" id="MobiDB-lite"/>
    </source>
</evidence>
<accession>A0ABW2CF81</accession>
<sequence>MGFDPSTEFNLEHVGDCAKALVRARGLAQSLHDDLSDGSHPVDELVLDRAGRLVQIIDFLHEHTSERQDPRPLHRRDSADLERAGEHARRITQALREEMSGGRGPHTGYAGGSNLVHRHGADPALVRARDSALRSKARLAVLRAAEKTMFALHPIRIDVSRSDLSELNCHNINLLSGFAWTRKTRWPDYLSRQEVRQRSSRVFGVRAKWRVTYRL</sequence>
<dbReference type="EMBL" id="JBHSXS010000004">
    <property type="protein sequence ID" value="MFC6880267.1"/>
    <property type="molecule type" value="Genomic_DNA"/>
</dbReference>
<protein>
    <submittedName>
        <fullName evidence="2">Uncharacterized protein</fullName>
    </submittedName>
</protein>
<feature type="region of interest" description="Disordered" evidence="1">
    <location>
        <begin position="65"/>
        <end position="87"/>
    </location>
</feature>
<keyword evidence="3" id="KW-1185">Reference proteome</keyword>
<reference evidence="3" key="1">
    <citation type="journal article" date="2019" name="Int. J. Syst. Evol. Microbiol.">
        <title>The Global Catalogue of Microorganisms (GCM) 10K type strain sequencing project: providing services to taxonomists for standard genome sequencing and annotation.</title>
        <authorList>
            <consortium name="The Broad Institute Genomics Platform"/>
            <consortium name="The Broad Institute Genome Sequencing Center for Infectious Disease"/>
            <person name="Wu L."/>
            <person name="Ma J."/>
        </authorList>
    </citation>
    <scope>NUCLEOTIDE SEQUENCE [LARGE SCALE GENOMIC DNA]</scope>
    <source>
        <strain evidence="3">JCM 3369</strain>
    </source>
</reference>
<evidence type="ECO:0000313" key="3">
    <source>
        <dbReference type="Proteomes" id="UP001596380"/>
    </source>
</evidence>
<proteinExistence type="predicted"/>